<dbReference type="Proteomes" id="UP000735302">
    <property type="component" value="Unassembled WGS sequence"/>
</dbReference>
<keyword evidence="2" id="KW-1185">Reference proteome</keyword>
<evidence type="ECO:0000313" key="1">
    <source>
        <dbReference type="EMBL" id="GFO18806.1"/>
    </source>
</evidence>
<reference evidence="1 2" key="1">
    <citation type="journal article" date="2021" name="Elife">
        <title>Chloroplast acquisition without the gene transfer in kleptoplastic sea slugs, Plakobranchus ocellatus.</title>
        <authorList>
            <person name="Maeda T."/>
            <person name="Takahashi S."/>
            <person name="Yoshida T."/>
            <person name="Shimamura S."/>
            <person name="Takaki Y."/>
            <person name="Nagai Y."/>
            <person name="Toyoda A."/>
            <person name="Suzuki Y."/>
            <person name="Arimoto A."/>
            <person name="Ishii H."/>
            <person name="Satoh N."/>
            <person name="Nishiyama T."/>
            <person name="Hasebe M."/>
            <person name="Maruyama T."/>
            <person name="Minagawa J."/>
            <person name="Obokata J."/>
            <person name="Shigenobu S."/>
        </authorList>
    </citation>
    <scope>NUCLEOTIDE SEQUENCE [LARGE SCALE GENOMIC DNA]</scope>
</reference>
<evidence type="ECO:0000313" key="2">
    <source>
        <dbReference type="Proteomes" id="UP000735302"/>
    </source>
</evidence>
<accession>A0AAV4B5Z3</accession>
<comment type="caution">
    <text evidence="1">The sequence shown here is derived from an EMBL/GenBank/DDBJ whole genome shotgun (WGS) entry which is preliminary data.</text>
</comment>
<organism evidence="1 2">
    <name type="scientific">Plakobranchus ocellatus</name>
    <dbReference type="NCBI Taxonomy" id="259542"/>
    <lineage>
        <taxon>Eukaryota</taxon>
        <taxon>Metazoa</taxon>
        <taxon>Spiralia</taxon>
        <taxon>Lophotrochozoa</taxon>
        <taxon>Mollusca</taxon>
        <taxon>Gastropoda</taxon>
        <taxon>Heterobranchia</taxon>
        <taxon>Euthyneura</taxon>
        <taxon>Panpulmonata</taxon>
        <taxon>Sacoglossa</taxon>
        <taxon>Placobranchoidea</taxon>
        <taxon>Plakobranchidae</taxon>
        <taxon>Plakobranchus</taxon>
    </lineage>
</organism>
<dbReference type="AlphaFoldDB" id="A0AAV4B5Z3"/>
<protein>
    <submittedName>
        <fullName evidence="1">Uncharacterized protein</fullName>
    </submittedName>
</protein>
<dbReference type="EMBL" id="BLXT01004995">
    <property type="protein sequence ID" value="GFO18806.1"/>
    <property type="molecule type" value="Genomic_DNA"/>
</dbReference>
<name>A0AAV4B5Z3_9GAST</name>
<gene>
    <name evidence="1" type="ORF">PoB_004531100</name>
</gene>
<sequence length="97" mass="10710">MSPRTFSRANLLRKLQSVALWRIVKAQHSARHRGIISINFAHNACLCRGIDIKIDAFKGLVEDSQLTGESYLLIRIDGTALLAEKAETPSVMSSLGM</sequence>
<proteinExistence type="predicted"/>